<name>A0A1G6HWB1_9FIRM</name>
<dbReference type="OrthoDB" id="9764664at2"/>
<gene>
    <name evidence="2" type="ORF">SAMN04487864_101295</name>
</gene>
<dbReference type="Proteomes" id="UP000198943">
    <property type="component" value="Unassembled WGS sequence"/>
</dbReference>
<accession>A0A1G6HWB1</accession>
<dbReference type="PANTHER" id="PTHR33371">
    <property type="entry name" value="INTERMEMBRANE PHOSPHOLIPID TRANSPORT SYSTEM BINDING PROTEIN MLAD-RELATED"/>
    <property type="match status" value="1"/>
</dbReference>
<keyword evidence="3" id="KW-1185">Reference proteome</keyword>
<evidence type="ECO:0000313" key="3">
    <source>
        <dbReference type="Proteomes" id="UP000198943"/>
    </source>
</evidence>
<dbReference type="EMBL" id="FMYW01000001">
    <property type="protein sequence ID" value="SDB98552.1"/>
    <property type="molecule type" value="Genomic_DNA"/>
</dbReference>
<feature type="domain" description="Mce/MlaD" evidence="1">
    <location>
        <begin position="35"/>
        <end position="110"/>
    </location>
</feature>
<dbReference type="InterPro" id="IPR003399">
    <property type="entry name" value="Mce/MlaD"/>
</dbReference>
<dbReference type="RefSeq" id="WP_093729059.1">
    <property type="nucleotide sequence ID" value="NZ_FMYW01000001.1"/>
</dbReference>
<sequence length="426" mass="46397">MKTSETKVGALTLGGAVILAGMISFLGAFKLFDGGYDLHVSYPSVNGLQVGSAVRYAGVPIGSVKSARVEPDQVVVTMRVNGDVKIPQEAEFSIGSDGVMGEKFVDVRPPKKYSGVFVKPGSSLTGQSSGDINEFMANSGKVLEKVEGIADALNNVFGDKEVQKSMRDGFINAREISNNLNKFTKVMAESAKENQAEIKNMVAQFNQMSVRMNQAMGHLESLMEGADANGQTGRNVAVMAKNLAVTSKNLEDITQTLADVARDPQTKEDLKATIHNARGVTERANKMLGLGDGMKVKTHVDVFHNVKGGTWRSNFGMQFDKEKKGTYGYLGASSIGDDTKLDLYFGKRFHNLDISTGAMQGKFGVGLGYNINDRFRVYSQLYDFSHSKLRLGGEYMLKDKLFLVGEGLDLLHGSRRDVYVGVRAYF</sequence>
<dbReference type="InterPro" id="IPR052336">
    <property type="entry name" value="MlaD_Phospholipid_Transporter"/>
</dbReference>
<dbReference type="PANTHER" id="PTHR33371:SF4">
    <property type="entry name" value="INTERMEMBRANE PHOSPHOLIPID TRANSPORT SYSTEM BINDING PROTEIN MLAD"/>
    <property type="match status" value="1"/>
</dbReference>
<protein>
    <submittedName>
        <fullName evidence="2">Phospholipid/cholesterol/gamma-HCH transport system substrate-binding protein</fullName>
    </submittedName>
</protein>
<evidence type="ECO:0000313" key="2">
    <source>
        <dbReference type="EMBL" id="SDB98552.1"/>
    </source>
</evidence>
<evidence type="ECO:0000259" key="1">
    <source>
        <dbReference type="Pfam" id="PF02470"/>
    </source>
</evidence>
<reference evidence="3" key="1">
    <citation type="submission" date="2016-10" db="EMBL/GenBank/DDBJ databases">
        <authorList>
            <person name="Varghese N."/>
            <person name="Submissions S."/>
        </authorList>
    </citation>
    <scope>NUCLEOTIDE SEQUENCE [LARGE SCALE GENOMIC DNA]</scope>
    <source>
        <strain evidence="3">DSM 11005</strain>
    </source>
</reference>
<dbReference type="AlphaFoldDB" id="A0A1G6HWB1"/>
<proteinExistence type="predicted"/>
<organism evidence="2 3">
    <name type="scientific">Succiniclasticum ruminis</name>
    <dbReference type="NCBI Taxonomy" id="40841"/>
    <lineage>
        <taxon>Bacteria</taxon>
        <taxon>Bacillati</taxon>
        <taxon>Bacillota</taxon>
        <taxon>Negativicutes</taxon>
        <taxon>Acidaminococcales</taxon>
        <taxon>Acidaminococcaceae</taxon>
        <taxon>Succiniclasticum</taxon>
    </lineage>
</organism>
<dbReference type="Pfam" id="PF02470">
    <property type="entry name" value="MlaD"/>
    <property type="match status" value="1"/>
</dbReference>